<dbReference type="PANTHER" id="PTHR46060:SF1">
    <property type="entry name" value="MARINER MOS1 TRANSPOSASE-LIKE PROTEIN"/>
    <property type="match status" value="1"/>
</dbReference>
<proteinExistence type="predicted"/>
<dbReference type="OrthoDB" id="6737600at2759"/>
<organism evidence="1 2">
    <name type="scientific">Coptotermes formosanus</name>
    <name type="common">Formosan subterranean termite</name>
    <dbReference type="NCBI Taxonomy" id="36987"/>
    <lineage>
        <taxon>Eukaryota</taxon>
        <taxon>Metazoa</taxon>
        <taxon>Ecdysozoa</taxon>
        <taxon>Arthropoda</taxon>
        <taxon>Hexapoda</taxon>
        <taxon>Insecta</taxon>
        <taxon>Pterygota</taxon>
        <taxon>Neoptera</taxon>
        <taxon>Polyneoptera</taxon>
        <taxon>Dictyoptera</taxon>
        <taxon>Blattodea</taxon>
        <taxon>Blattoidea</taxon>
        <taxon>Termitoidae</taxon>
        <taxon>Rhinotermitidae</taxon>
        <taxon>Coptotermes</taxon>
    </lineage>
</organism>
<dbReference type="InterPro" id="IPR052709">
    <property type="entry name" value="Transposase-MT_Hybrid"/>
</dbReference>
<dbReference type="Proteomes" id="UP000502823">
    <property type="component" value="Unassembled WGS sequence"/>
</dbReference>
<dbReference type="PANTHER" id="PTHR46060">
    <property type="entry name" value="MARINER MOS1 TRANSPOSASE-LIKE PROTEIN"/>
    <property type="match status" value="1"/>
</dbReference>
<accession>A0A6L2PDD5</accession>
<evidence type="ECO:0008006" key="3">
    <source>
        <dbReference type="Google" id="ProtNLM"/>
    </source>
</evidence>
<keyword evidence="2" id="KW-1185">Reference proteome</keyword>
<dbReference type="AlphaFoldDB" id="A0A6L2PDD5"/>
<name>A0A6L2PDD5_COPFO</name>
<dbReference type="EMBL" id="BLKM01003593">
    <property type="protein sequence ID" value="GFG29202.1"/>
    <property type="molecule type" value="Genomic_DNA"/>
</dbReference>
<gene>
    <name evidence="1" type="ORF">Cfor_05014</name>
</gene>
<protein>
    <recommendedName>
        <fullName evidence="3">Mos1 transposase HTH domain-containing protein</fullName>
    </recommendedName>
</protein>
<evidence type="ECO:0000313" key="1">
    <source>
        <dbReference type="EMBL" id="GFG29202.1"/>
    </source>
</evidence>
<reference evidence="2" key="1">
    <citation type="submission" date="2020-01" db="EMBL/GenBank/DDBJ databases">
        <title>Draft genome sequence of the Termite Coptotermes fromosanus.</title>
        <authorList>
            <person name="Itakura S."/>
            <person name="Yosikawa Y."/>
            <person name="Umezawa K."/>
        </authorList>
    </citation>
    <scope>NUCLEOTIDE SEQUENCE [LARGE SCALE GENOMIC DNA]</scope>
</reference>
<comment type="caution">
    <text evidence="1">The sequence shown here is derived from an EMBL/GenBank/DDBJ whole genome shotgun (WGS) entry which is preliminary data.</text>
</comment>
<dbReference type="InParanoid" id="A0A6L2PDD5"/>
<evidence type="ECO:0000313" key="2">
    <source>
        <dbReference type="Proteomes" id="UP000502823"/>
    </source>
</evidence>
<sequence>MSEAQIKLWYRRFKHGREFVESDPRSGRPSTSRTPENVERVRAAIKENRRLTVRELEEDLGIQRTIVFEILTEDLGMKRVAAKFVPRLLSQEQKEFRAGVA</sequence>